<dbReference type="SUPFAM" id="SSF82693">
    <property type="entry name" value="Multidrug efflux transporter AcrB pore domain, PN1, PN2, PC1 and PC2 subdomains"/>
    <property type="match status" value="3"/>
</dbReference>
<keyword evidence="5 9" id="KW-0997">Cell inner membrane</keyword>
<organism evidence="10 11">
    <name type="scientific">Alteromonas alba</name>
    <dbReference type="NCBI Taxonomy" id="2079529"/>
    <lineage>
        <taxon>Bacteria</taxon>
        <taxon>Pseudomonadati</taxon>
        <taxon>Pseudomonadota</taxon>
        <taxon>Gammaproteobacteria</taxon>
        <taxon>Alteromonadales</taxon>
        <taxon>Alteromonadaceae</taxon>
        <taxon>Alteromonas/Salinimonas group</taxon>
        <taxon>Alteromonas</taxon>
    </lineage>
</organism>
<evidence type="ECO:0000256" key="5">
    <source>
        <dbReference type="ARBA" id="ARBA00022519"/>
    </source>
</evidence>
<feature type="transmembrane region" description="Helical" evidence="9">
    <location>
        <begin position="12"/>
        <end position="32"/>
    </location>
</feature>
<dbReference type="PRINTS" id="PR00702">
    <property type="entry name" value="ACRIFLAVINRP"/>
</dbReference>
<keyword evidence="6 9" id="KW-0812">Transmembrane</keyword>
<dbReference type="NCBIfam" id="NF000282">
    <property type="entry name" value="RND_permease_1"/>
    <property type="match status" value="1"/>
</dbReference>
<dbReference type="GO" id="GO:0042910">
    <property type="term" value="F:xenobiotic transmembrane transporter activity"/>
    <property type="evidence" value="ECO:0007669"/>
    <property type="project" value="TreeGrafter"/>
</dbReference>
<dbReference type="SUPFAM" id="SSF82714">
    <property type="entry name" value="Multidrug efflux transporter AcrB TolC docking domain, DN and DC subdomains"/>
    <property type="match status" value="2"/>
</dbReference>
<protein>
    <recommendedName>
        <fullName evidence="9">Efflux pump membrane transporter</fullName>
    </recommendedName>
</protein>
<dbReference type="Proteomes" id="UP000238949">
    <property type="component" value="Unassembled WGS sequence"/>
</dbReference>
<dbReference type="GO" id="GO:0005886">
    <property type="term" value="C:plasma membrane"/>
    <property type="evidence" value="ECO:0007669"/>
    <property type="project" value="UniProtKB-SubCell"/>
</dbReference>
<dbReference type="NCBIfam" id="TIGR00915">
    <property type="entry name" value="2A0602"/>
    <property type="match status" value="1"/>
</dbReference>
<dbReference type="FunFam" id="1.20.1640.10:FF:000001">
    <property type="entry name" value="Efflux pump membrane transporter"/>
    <property type="match status" value="1"/>
</dbReference>
<dbReference type="OrthoDB" id="9757904at2"/>
<keyword evidence="8 9" id="KW-0472">Membrane</keyword>
<evidence type="ECO:0000256" key="9">
    <source>
        <dbReference type="RuleBase" id="RU364070"/>
    </source>
</evidence>
<feature type="transmembrane region" description="Helical" evidence="9">
    <location>
        <begin position="996"/>
        <end position="1023"/>
    </location>
</feature>
<comment type="similarity">
    <text evidence="2 9">Belongs to the resistance-nodulation-cell division (RND) (TC 2.A.6) family.</text>
</comment>
<feature type="transmembrane region" description="Helical" evidence="9">
    <location>
        <begin position="969"/>
        <end position="990"/>
    </location>
</feature>
<feature type="transmembrane region" description="Helical" evidence="9">
    <location>
        <begin position="339"/>
        <end position="358"/>
    </location>
</feature>
<comment type="caution">
    <text evidence="10">The sequence shown here is derived from an EMBL/GenBank/DDBJ whole genome shotgun (WGS) entry which is preliminary data.</text>
</comment>
<dbReference type="InterPro" id="IPR001036">
    <property type="entry name" value="Acrflvin-R"/>
</dbReference>
<evidence type="ECO:0000256" key="4">
    <source>
        <dbReference type="ARBA" id="ARBA00022475"/>
    </source>
</evidence>
<feature type="transmembrane region" description="Helical" evidence="9">
    <location>
        <begin position="469"/>
        <end position="496"/>
    </location>
</feature>
<dbReference type="SUPFAM" id="SSF82866">
    <property type="entry name" value="Multidrug efflux transporter AcrB transmembrane domain"/>
    <property type="match status" value="2"/>
</dbReference>
<dbReference type="FunFam" id="3.30.2090.10:FF:000002">
    <property type="entry name" value="Efflux pump membrane transporter"/>
    <property type="match status" value="1"/>
</dbReference>
<keyword evidence="3 9" id="KW-0813">Transport</keyword>
<keyword evidence="11" id="KW-1185">Reference proteome</keyword>
<keyword evidence="7 9" id="KW-1133">Transmembrane helix</keyword>
<comment type="subcellular location">
    <subcellularLocation>
        <location evidence="1 9">Cell inner membrane</location>
        <topology evidence="1 9">Multi-pass membrane protein</topology>
    </subcellularLocation>
</comment>
<gene>
    <name evidence="10" type="ORF">C6Y40_24335</name>
</gene>
<feature type="transmembrane region" description="Helical" evidence="9">
    <location>
        <begin position="365"/>
        <end position="385"/>
    </location>
</feature>
<proteinExistence type="inferred from homology"/>
<evidence type="ECO:0000313" key="10">
    <source>
        <dbReference type="EMBL" id="PRO70990.1"/>
    </source>
</evidence>
<dbReference type="GO" id="GO:0015562">
    <property type="term" value="F:efflux transmembrane transporter activity"/>
    <property type="evidence" value="ECO:0007669"/>
    <property type="project" value="InterPro"/>
</dbReference>
<feature type="transmembrane region" description="Helical" evidence="9">
    <location>
        <begin position="437"/>
        <end position="457"/>
    </location>
</feature>
<evidence type="ECO:0000256" key="3">
    <source>
        <dbReference type="ARBA" id="ARBA00022448"/>
    </source>
</evidence>
<dbReference type="RefSeq" id="WP_105936974.1">
    <property type="nucleotide sequence ID" value="NZ_PVNP01000220.1"/>
</dbReference>
<dbReference type="AlphaFoldDB" id="A0A2S9V3H5"/>
<dbReference type="Pfam" id="PF00873">
    <property type="entry name" value="ACR_tran"/>
    <property type="match status" value="1"/>
</dbReference>
<dbReference type="InterPro" id="IPR004764">
    <property type="entry name" value="MdtF-like"/>
</dbReference>
<feature type="transmembrane region" description="Helical" evidence="9">
    <location>
        <begin position="894"/>
        <end position="914"/>
    </location>
</feature>
<dbReference type="PANTHER" id="PTHR32063:SF13">
    <property type="entry name" value="MULTIDRUG EFFLUX PUMP SUBUNIT ACRB-RELATED"/>
    <property type="match status" value="1"/>
</dbReference>
<sequence length="1041" mass="112908">MARFFIDRPVFAWVLAIIVMMAGILSISGLPIEQYPKVAPPSVTISAAYPGASAETIENTVTQVIEQSLTGIDNLRYFISSSENARMSITLTFEPGTDPDIAQVQTQNKLQSSMSLLPTQVQQQGVTVNKSNDAFAVVVGFYSKDGSLSQFDLSDMLVSQFQDQIARVNGVGNLRVFGAQRSMRIWLDPDKLYSYNLTPVDVRAAVQTQNTDISAGQLGGMPAVEGQQINATITAQSLLKTAEDFENIVLRVNTDGSQVRLRDVAKVELGSENYSYIARYKRRPASGMAVSLASGANALDTIEAVKKRVEELAVNLPDSVEIVYPVDSSPFIKLSITSVVKTLVEAVVLVFFVMLLFLQNWRATLVPTIAVPVVLLGTFAVLYAFGFSINVLTMFAMVLAIGLLVDDAIVVVENVERLMEEEGLDAKEATKKSMTQISSALVGIAVVLSTVFVPMAFFSGSAGSIYRQFSITIVSAMTFSVLVAIILSPTLCVALLRREDVENKKDKGFFGWFNRVFNKGRDNYGNISTGIAHRVKRSLLVYGLLVAGMGAIFTQLPGAFLPDEDQGNIMVLVNAPAGATAGRTLESVKKVEDFFLEQKSEAVKDIFTIVGFSFAGAAQNSGMGFVHLVDWEKRDESQSAFSIIGQAFGALSQIQDASVFPILPPPIRELGNATGFDFQLVDRAGNGHEALMNARNQFLGMAAQSPKLVGVRPNGLSDVPEFKVNIDNEKASALGLSLSDINNTLSIAWGSAYVNDFIDRGRIKRVYMQADAPYRMDPEDLDKWFVRNNEGDMVAFSAFSTVEWNYGSPKLERFNGISSVNIQGSPAEGISTGEAMAEAERLVGQLPPGFGLEWSGMSYEEQAAGSQAPMLYALSIIVVFLCLAALYESWVVPFAVLLVVPLGIFGSVVAAYIFGLPNDVYLQVAFLTTVGLASKNAILIVEFAKELYDNGTPIFEAAITAAEQRFRPILMTSMAFILGVTPLAIATGAGSESQNAIGIAVMGGMFAATFLAIFFVPMFYVMVVKWFGAKRHPHEEYSKES</sequence>
<feature type="transmembrane region" description="Helical" evidence="9">
    <location>
        <begin position="870"/>
        <end position="887"/>
    </location>
</feature>
<accession>A0A2S9V3H5</accession>
<feature type="transmembrane region" description="Helical" evidence="9">
    <location>
        <begin position="391"/>
        <end position="412"/>
    </location>
</feature>
<dbReference type="Gene3D" id="3.30.70.1440">
    <property type="entry name" value="Multidrug efflux transporter AcrB pore domain"/>
    <property type="match status" value="1"/>
</dbReference>
<dbReference type="InterPro" id="IPR027463">
    <property type="entry name" value="AcrB_DN_DC_subdom"/>
</dbReference>
<name>A0A2S9V3H5_9ALTE</name>
<dbReference type="EMBL" id="PVNP01000220">
    <property type="protein sequence ID" value="PRO70990.1"/>
    <property type="molecule type" value="Genomic_DNA"/>
</dbReference>
<dbReference type="PANTHER" id="PTHR32063">
    <property type="match status" value="1"/>
</dbReference>
<evidence type="ECO:0000256" key="2">
    <source>
        <dbReference type="ARBA" id="ARBA00010942"/>
    </source>
</evidence>
<evidence type="ECO:0000256" key="8">
    <source>
        <dbReference type="ARBA" id="ARBA00023136"/>
    </source>
</evidence>
<evidence type="ECO:0000256" key="7">
    <source>
        <dbReference type="ARBA" id="ARBA00022989"/>
    </source>
</evidence>
<keyword evidence="4" id="KW-1003">Cell membrane</keyword>
<evidence type="ECO:0000256" key="6">
    <source>
        <dbReference type="ARBA" id="ARBA00022692"/>
    </source>
</evidence>
<evidence type="ECO:0000256" key="1">
    <source>
        <dbReference type="ARBA" id="ARBA00004429"/>
    </source>
</evidence>
<dbReference type="Gene3D" id="3.30.2090.10">
    <property type="entry name" value="Multidrug efflux transporter AcrB TolC docking domain, DN and DC subdomains"/>
    <property type="match status" value="2"/>
</dbReference>
<feature type="transmembrane region" description="Helical" evidence="9">
    <location>
        <begin position="539"/>
        <end position="561"/>
    </location>
</feature>
<dbReference type="FunFam" id="3.30.70.1430:FF:000001">
    <property type="entry name" value="Efflux pump membrane transporter"/>
    <property type="match status" value="1"/>
</dbReference>
<dbReference type="Gene3D" id="1.20.1640.10">
    <property type="entry name" value="Multidrug efflux transporter AcrB transmembrane domain"/>
    <property type="match status" value="2"/>
</dbReference>
<evidence type="ECO:0000313" key="11">
    <source>
        <dbReference type="Proteomes" id="UP000238949"/>
    </source>
</evidence>
<reference evidence="11" key="1">
    <citation type="journal article" date="2020" name="Int. J. Syst. Evol. Microbiol.">
        <title>Alteromonas alba sp. nov., a marine bacterium isolated from the seawater of the West Pacific Ocean.</title>
        <authorList>
            <person name="Sun C."/>
            <person name="Wu Y.-H."/>
            <person name="Xamxidin M."/>
            <person name="Cheng H."/>
            <person name="Xu X.-W."/>
        </authorList>
    </citation>
    <scope>NUCLEOTIDE SEQUENCE [LARGE SCALE GENOMIC DNA]</scope>
    <source>
        <strain evidence="11">190</strain>
    </source>
</reference>
<dbReference type="FunFam" id="3.30.2090.10:FF:000001">
    <property type="entry name" value="Efflux pump membrane transporter"/>
    <property type="match status" value="1"/>
</dbReference>
<dbReference type="Gene3D" id="3.30.70.1320">
    <property type="entry name" value="Multidrug efflux transporter AcrB pore domain like"/>
    <property type="match status" value="1"/>
</dbReference>
<dbReference type="GO" id="GO:0009636">
    <property type="term" value="P:response to toxic substance"/>
    <property type="evidence" value="ECO:0007669"/>
    <property type="project" value="UniProtKB-ARBA"/>
</dbReference>
<dbReference type="Gene3D" id="3.30.70.1430">
    <property type="entry name" value="Multidrug efflux transporter AcrB pore domain"/>
    <property type="match status" value="2"/>
</dbReference>
<feature type="transmembrane region" description="Helical" evidence="9">
    <location>
        <begin position="920"/>
        <end position="941"/>
    </location>
</feature>